<dbReference type="EMBL" id="CATQJA010002665">
    <property type="protein sequence ID" value="CAJ0583243.1"/>
    <property type="molecule type" value="Genomic_DNA"/>
</dbReference>
<dbReference type="PANTHER" id="PTHR42951">
    <property type="entry name" value="METALLO-BETA-LACTAMASE DOMAIN-CONTAINING"/>
    <property type="match status" value="1"/>
</dbReference>
<dbReference type="Proteomes" id="UP001177023">
    <property type="component" value="Unassembled WGS sequence"/>
</dbReference>
<sequence>MAADFKLDLLSKNVWAITELDDRNYFPINYLIVGTEKALLIDTGCGFSNIYLYVKRLDQTGGNWRFSTTGKYGLAQRVEALAASARNKNYTRLMDSTHQWETKTYKVTRWIEDKEEIFLGDHRLPENRVQVLWTPGHTPDSITLWYDHGGRFFIGDLFNRFEDIKFVYEHCNVRQAEASIRRMLEFVKNKRPRELRYSPCRSENDGACWPSFKHYHKFFMGILAGSQPGTALRIDDEEGWRFESRDKSIKVVLSRDIFQKLMEARKQLQQDEKS</sequence>
<accession>A0AA36DBI0</accession>
<evidence type="ECO:0000313" key="3">
    <source>
        <dbReference type="Proteomes" id="UP001177023"/>
    </source>
</evidence>
<name>A0AA36DBI0_9BILA</name>
<organism evidence="2 3">
    <name type="scientific">Mesorhabditis spiculigera</name>
    <dbReference type="NCBI Taxonomy" id="96644"/>
    <lineage>
        <taxon>Eukaryota</taxon>
        <taxon>Metazoa</taxon>
        <taxon>Ecdysozoa</taxon>
        <taxon>Nematoda</taxon>
        <taxon>Chromadorea</taxon>
        <taxon>Rhabditida</taxon>
        <taxon>Rhabditina</taxon>
        <taxon>Rhabditomorpha</taxon>
        <taxon>Rhabditoidea</taxon>
        <taxon>Rhabditidae</taxon>
        <taxon>Mesorhabditinae</taxon>
        <taxon>Mesorhabditis</taxon>
    </lineage>
</organism>
<reference evidence="2" key="1">
    <citation type="submission" date="2023-06" db="EMBL/GenBank/DDBJ databases">
        <authorList>
            <person name="Delattre M."/>
        </authorList>
    </citation>
    <scope>NUCLEOTIDE SEQUENCE</scope>
    <source>
        <strain evidence="2">AF72</strain>
    </source>
</reference>
<dbReference type="PANTHER" id="PTHR42951:SF4">
    <property type="entry name" value="ACYL-COENZYME A THIOESTERASE MBLAC2"/>
    <property type="match status" value="1"/>
</dbReference>
<dbReference type="Gene3D" id="3.60.15.10">
    <property type="entry name" value="Ribonuclease Z/Hydroxyacylglutathione hydrolase-like"/>
    <property type="match status" value="1"/>
</dbReference>
<proteinExistence type="predicted"/>
<comment type="caution">
    <text evidence="2">The sequence shown here is derived from an EMBL/GenBank/DDBJ whole genome shotgun (WGS) entry which is preliminary data.</text>
</comment>
<evidence type="ECO:0000313" key="2">
    <source>
        <dbReference type="EMBL" id="CAJ0583243.1"/>
    </source>
</evidence>
<gene>
    <name evidence="2" type="ORF">MSPICULIGERA_LOCUS21335</name>
</gene>
<evidence type="ECO:0000259" key="1">
    <source>
        <dbReference type="Pfam" id="PF00753"/>
    </source>
</evidence>
<protein>
    <recommendedName>
        <fullName evidence="1">Metallo-beta-lactamase domain-containing protein</fullName>
    </recommendedName>
</protein>
<dbReference type="SUPFAM" id="SSF56281">
    <property type="entry name" value="Metallo-hydrolase/oxidoreductase"/>
    <property type="match status" value="1"/>
</dbReference>
<feature type="domain" description="Metallo-beta-lactamase" evidence="1">
    <location>
        <begin position="58"/>
        <end position="184"/>
    </location>
</feature>
<keyword evidence="3" id="KW-1185">Reference proteome</keyword>
<dbReference type="AlphaFoldDB" id="A0AA36DBI0"/>
<feature type="non-terminal residue" evidence="2">
    <location>
        <position position="274"/>
    </location>
</feature>
<dbReference type="InterPro" id="IPR001279">
    <property type="entry name" value="Metallo-B-lactamas"/>
</dbReference>
<dbReference type="Pfam" id="PF00753">
    <property type="entry name" value="Lactamase_B"/>
    <property type="match status" value="1"/>
</dbReference>
<dbReference type="InterPro" id="IPR050855">
    <property type="entry name" value="NDM-1-like"/>
</dbReference>
<dbReference type="InterPro" id="IPR036866">
    <property type="entry name" value="RibonucZ/Hydroxyglut_hydro"/>
</dbReference>